<reference evidence="1" key="1">
    <citation type="submission" date="2021-01" db="EMBL/GenBank/DDBJ databases">
        <authorList>
            <consortium name="Genoscope - CEA"/>
            <person name="William W."/>
        </authorList>
    </citation>
    <scope>NUCLEOTIDE SEQUENCE</scope>
</reference>
<accession>A0A8S1T5I5</accession>
<dbReference type="EMBL" id="CAJJDO010000017">
    <property type="protein sequence ID" value="CAD8147700.1"/>
    <property type="molecule type" value="Genomic_DNA"/>
</dbReference>
<evidence type="ECO:0000313" key="2">
    <source>
        <dbReference type="Proteomes" id="UP000689195"/>
    </source>
</evidence>
<keyword evidence="2" id="KW-1185">Reference proteome</keyword>
<dbReference type="Proteomes" id="UP000689195">
    <property type="component" value="Unassembled WGS sequence"/>
</dbReference>
<proteinExistence type="predicted"/>
<gene>
    <name evidence="1" type="ORF">PPENT_87.1.T0170095</name>
</gene>
<comment type="caution">
    <text evidence="1">The sequence shown here is derived from an EMBL/GenBank/DDBJ whole genome shotgun (WGS) entry which is preliminary data.</text>
</comment>
<sequence>MLPYLQKERSNSFNVRKPTERYSIHADVTPLGEGRGVFIILILNNEEFIGELIQNPHYLQFLRYKEFLNEMQIKQFVVYLQEQLIQSTSKSHTQHYCTFSQQSKKIDLLNTSSREIYEVLFEFAERINKDKQFNYVFGVDFNMVHKSKFKSILFLSETRIDLSIMELIQPQKITRGRTFSHQSVIQTSKEQSEILDTDNKYQQLASNKRSKEIKQYLKEQNKLKQETKNKDQFMIKKIALTEKIEPQKQQTELPQKCKQVLQGFQLIFGIKTINMDRDLFSQFLLLCEMTILYTTNKMLQISIHKIEESKRLEVILKQLFFDYKILKSMNIKLQQLNPTLTRCLLRFLKQGLEYDRQNRLFWDDFLRFNQYYIDRIWFVSDFRLFLMLLNDENQSFTSKIMKVQPLNIQRTILNLEPESLQNIVYSLIF</sequence>
<organism evidence="1 2">
    <name type="scientific">Paramecium pentaurelia</name>
    <dbReference type="NCBI Taxonomy" id="43138"/>
    <lineage>
        <taxon>Eukaryota</taxon>
        <taxon>Sar</taxon>
        <taxon>Alveolata</taxon>
        <taxon>Ciliophora</taxon>
        <taxon>Intramacronucleata</taxon>
        <taxon>Oligohymenophorea</taxon>
        <taxon>Peniculida</taxon>
        <taxon>Parameciidae</taxon>
        <taxon>Paramecium</taxon>
    </lineage>
</organism>
<evidence type="ECO:0000313" key="1">
    <source>
        <dbReference type="EMBL" id="CAD8147700.1"/>
    </source>
</evidence>
<dbReference type="OrthoDB" id="294318at2759"/>
<name>A0A8S1T5I5_9CILI</name>
<dbReference type="AlphaFoldDB" id="A0A8S1T5I5"/>
<protein>
    <submittedName>
        <fullName evidence="1">Uncharacterized protein</fullName>
    </submittedName>
</protein>